<reference evidence="2" key="1">
    <citation type="submission" date="2023-10" db="EMBL/GenBank/DDBJ databases">
        <title>Chromosome-level genome of the transformable northern wattle, Acacia crassicarpa.</title>
        <authorList>
            <person name="Massaro I."/>
            <person name="Sinha N.R."/>
            <person name="Poethig S."/>
            <person name="Leichty A.R."/>
        </authorList>
    </citation>
    <scope>NUCLEOTIDE SEQUENCE</scope>
    <source>
        <strain evidence="2">Acra3RX</strain>
        <tissue evidence="2">Leaf</tissue>
    </source>
</reference>
<feature type="compositionally biased region" description="Polar residues" evidence="1">
    <location>
        <begin position="1"/>
        <end position="15"/>
    </location>
</feature>
<evidence type="ECO:0000313" key="3">
    <source>
        <dbReference type="Proteomes" id="UP001293593"/>
    </source>
</evidence>
<sequence length="81" mass="9269">MRSVPSSKTQGSASSKIMLKREQDHRKSPERESSMRSVPSSKIQGPASQKIMLKREQVCAYCAIRQRPTVQLHALKWKRNC</sequence>
<proteinExistence type="predicted"/>
<feature type="compositionally biased region" description="Basic and acidic residues" evidence="1">
    <location>
        <begin position="19"/>
        <end position="34"/>
    </location>
</feature>
<feature type="region of interest" description="Disordered" evidence="1">
    <location>
        <begin position="1"/>
        <end position="49"/>
    </location>
</feature>
<gene>
    <name evidence="2" type="ORF">QN277_011963</name>
</gene>
<dbReference type="EMBL" id="JAWXYG010000002">
    <property type="protein sequence ID" value="KAK4280327.1"/>
    <property type="molecule type" value="Genomic_DNA"/>
</dbReference>
<comment type="caution">
    <text evidence="2">The sequence shown here is derived from an EMBL/GenBank/DDBJ whole genome shotgun (WGS) entry which is preliminary data.</text>
</comment>
<keyword evidence="3" id="KW-1185">Reference proteome</keyword>
<organism evidence="2 3">
    <name type="scientific">Acacia crassicarpa</name>
    <name type="common">northern wattle</name>
    <dbReference type="NCBI Taxonomy" id="499986"/>
    <lineage>
        <taxon>Eukaryota</taxon>
        <taxon>Viridiplantae</taxon>
        <taxon>Streptophyta</taxon>
        <taxon>Embryophyta</taxon>
        <taxon>Tracheophyta</taxon>
        <taxon>Spermatophyta</taxon>
        <taxon>Magnoliopsida</taxon>
        <taxon>eudicotyledons</taxon>
        <taxon>Gunneridae</taxon>
        <taxon>Pentapetalae</taxon>
        <taxon>rosids</taxon>
        <taxon>fabids</taxon>
        <taxon>Fabales</taxon>
        <taxon>Fabaceae</taxon>
        <taxon>Caesalpinioideae</taxon>
        <taxon>mimosoid clade</taxon>
        <taxon>Acacieae</taxon>
        <taxon>Acacia</taxon>
    </lineage>
</organism>
<evidence type="ECO:0000256" key="1">
    <source>
        <dbReference type="SAM" id="MobiDB-lite"/>
    </source>
</evidence>
<accession>A0AAE1MZY4</accession>
<name>A0AAE1MZY4_9FABA</name>
<evidence type="ECO:0000313" key="2">
    <source>
        <dbReference type="EMBL" id="KAK4280327.1"/>
    </source>
</evidence>
<protein>
    <submittedName>
        <fullName evidence="2">Uncharacterized protein</fullName>
    </submittedName>
</protein>
<dbReference type="Proteomes" id="UP001293593">
    <property type="component" value="Unassembled WGS sequence"/>
</dbReference>
<feature type="compositionally biased region" description="Polar residues" evidence="1">
    <location>
        <begin position="35"/>
        <end position="47"/>
    </location>
</feature>
<dbReference type="AlphaFoldDB" id="A0AAE1MZY4"/>